<feature type="non-terminal residue" evidence="2">
    <location>
        <position position="78"/>
    </location>
</feature>
<name>A0A8J9VHM2_9NEOP</name>
<accession>A0A8J9VHM2</accession>
<keyword evidence="3" id="KW-1185">Reference proteome</keyword>
<gene>
    <name evidence="2" type="ORF">BINO364_LOCUS11965</name>
</gene>
<organism evidence="2 3">
    <name type="scientific">Brenthis ino</name>
    <name type="common">lesser marbled fritillary</name>
    <dbReference type="NCBI Taxonomy" id="405034"/>
    <lineage>
        <taxon>Eukaryota</taxon>
        <taxon>Metazoa</taxon>
        <taxon>Ecdysozoa</taxon>
        <taxon>Arthropoda</taxon>
        <taxon>Hexapoda</taxon>
        <taxon>Insecta</taxon>
        <taxon>Pterygota</taxon>
        <taxon>Neoptera</taxon>
        <taxon>Endopterygota</taxon>
        <taxon>Lepidoptera</taxon>
        <taxon>Glossata</taxon>
        <taxon>Ditrysia</taxon>
        <taxon>Papilionoidea</taxon>
        <taxon>Nymphalidae</taxon>
        <taxon>Heliconiinae</taxon>
        <taxon>Argynnini</taxon>
        <taxon>Brenthis</taxon>
    </lineage>
</organism>
<evidence type="ECO:0000313" key="2">
    <source>
        <dbReference type="EMBL" id="CAH0726515.1"/>
    </source>
</evidence>
<feature type="region of interest" description="Disordered" evidence="1">
    <location>
        <begin position="1"/>
        <end position="48"/>
    </location>
</feature>
<dbReference type="Proteomes" id="UP000838878">
    <property type="component" value="Chromosome 6"/>
</dbReference>
<proteinExistence type="predicted"/>
<dbReference type="EMBL" id="OV170226">
    <property type="protein sequence ID" value="CAH0726515.1"/>
    <property type="molecule type" value="Genomic_DNA"/>
</dbReference>
<evidence type="ECO:0000256" key="1">
    <source>
        <dbReference type="SAM" id="MobiDB-lite"/>
    </source>
</evidence>
<dbReference type="AlphaFoldDB" id="A0A8J9VHM2"/>
<feature type="compositionally biased region" description="Pro residues" evidence="1">
    <location>
        <begin position="38"/>
        <end position="48"/>
    </location>
</feature>
<evidence type="ECO:0000313" key="3">
    <source>
        <dbReference type="Proteomes" id="UP000838878"/>
    </source>
</evidence>
<sequence length="78" mass="8841">MAAGRRSARDGLRSTNVRGPARTQGRRSPRRSQSPIVYTPPPPPPLPPWPHCKLQRAVTRNHSYLTYTFLFSIVPLHI</sequence>
<reference evidence="2" key="1">
    <citation type="submission" date="2021-12" db="EMBL/GenBank/DDBJ databases">
        <authorList>
            <person name="Martin H S."/>
        </authorList>
    </citation>
    <scope>NUCLEOTIDE SEQUENCE</scope>
</reference>
<protein>
    <submittedName>
        <fullName evidence="2">Uncharacterized protein</fullName>
    </submittedName>
</protein>